<evidence type="ECO:0000256" key="1">
    <source>
        <dbReference type="ARBA" id="ARBA00022679"/>
    </source>
</evidence>
<reference evidence="6 7" key="1">
    <citation type="submission" date="2019-10" db="EMBL/GenBank/DDBJ databases">
        <title>Streptomyces smaragdinus sp. nov. and Streptomyces fabii sp. nov., isolated from the gut of fungus growing-termite Macrotermes natalensis.</title>
        <authorList>
            <person name="Schwitalla J."/>
            <person name="Benndorf R."/>
            <person name="Martin K."/>
            <person name="De Beer W."/>
            <person name="Kaster A.-K."/>
            <person name="Vollmers J."/>
            <person name="Poulsen M."/>
            <person name="Beemelmanns C."/>
        </authorList>
    </citation>
    <scope>NUCLEOTIDE SEQUENCE [LARGE SCALE GENOMIC DNA]</scope>
    <source>
        <strain evidence="6 7">RB5</strain>
    </source>
</reference>
<comment type="caution">
    <text evidence="6">The sequence shown here is derived from an EMBL/GenBank/DDBJ whole genome shotgun (WGS) entry which is preliminary data.</text>
</comment>
<dbReference type="AlphaFoldDB" id="A0A7K0CPS6"/>
<keyword evidence="2" id="KW-0547">Nucleotide-binding</keyword>
<name>A0A7K0CPS6_9ACTN</name>
<evidence type="ECO:0000259" key="5">
    <source>
        <dbReference type="Pfam" id="PF18085"/>
    </source>
</evidence>
<dbReference type="RefSeq" id="WP_153456269.1">
    <property type="nucleotide sequence ID" value="NZ_WEGJ01000033.1"/>
</dbReference>
<protein>
    <recommendedName>
        <fullName evidence="5">Maltokinase N-terminal cap domain-containing protein</fullName>
    </recommendedName>
</protein>
<keyword evidence="1" id="KW-0808">Transferase</keyword>
<dbReference type="EMBL" id="WEGJ01000033">
    <property type="protein sequence ID" value="MQY15449.1"/>
    <property type="molecule type" value="Genomic_DNA"/>
</dbReference>
<dbReference type="GO" id="GO:0005524">
    <property type="term" value="F:ATP binding"/>
    <property type="evidence" value="ECO:0007669"/>
    <property type="project" value="UniProtKB-KW"/>
</dbReference>
<evidence type="ECO:0000313" key="6">
    <source>
        <dbReference type="EMBL" id="MQY15449.1"/>
    </source>
</evidence>
<keyword evidence="7" id="KW-1185">Reference proteome</keyword>
<dbReference type="OrthoDB" id="3787729at2"/>
<dbReference type="Pfam" id="PF18085">
    <property type="entry name" value="Mak_N_cap"/>
    <property type="match status" value="1"/>
</dbReference>
<sequence length="201" mass="21634">MAHIHHTTMSPTKLELLAAWLPKQDWYAGDPADLRRSGGFRLDDPEGEVGIEFMVVGSGEDAYLVPMTYRAAPLEGAEAGLIGTSEHGVLGSRWIYDGVYDPTLVATLFAFLRGEVQAQAQSVSDTLDPTVTGSLPHGDAPVTIDAVLGGTDVRLLPEPRTLHVNRRLAEGPAPDGVRGHLEANWTRADGEQVRGIFATVR</sequence>
<organism evidence="6 7">
    <name type="scientific">Streptomyces smaragdinus</name>
    <dbReference type="NCBI Taxonomy" id="2585196"/>
    <lineage>
        <taxon>Bacteria</taxon>
        <taxon>Bacillati</taxon>
        <taxon>Actinomycetota</taxon>
        <taxon>Actinomycetes</taxon>
        <taxon>Kitasatosporales</taxon>
        <taxon>Streptomycetaceae</taxon>
        <taxon>Streptomyces</taxon>
    </lineage>
</organism>
<keyword evidence="4" id="KW-0067">ATP-binding</keyword>
<accession>A0A7K0CPS6</accession>
<evidence type="ECO:0000256" key="2">
    <source>
        <dbReference type="ARBA" id="ARBA00022741"/>
    </source>
</evidence>
<proteinExistence type="predicted"/>
<feature type="domain" description="Maltokinase N-terminal cap" evidence="5">
    <location>
        <begin position="20"/>
        <end position="101"/>
    </location>
</feature>
<evidence type="ECO:0000313" key="7">
    <source>
        <dbReference type="Proteomes" id="UP000466345"/>
    </source>
</evidence>
<evidence type="ECO:0000256" key="3">
    <source>
        <dbReference type="ARBA" id="ARBA00022777"/>
    </source>
</evidence>
<dbReference type="Proteomes" id="UP000466345">
    <property type="component" value="Unassembled WGS sequence"/>
</dbReference>
<evidence type="ECO:0000256" key="4">
    <source>
        <dbReference type="ARBA" id="ARBA00022840"/>
    </source>
</evidence>
<dbReference type="GO" id="GO:0016301">
    <property type="term" value="F:kinase activity"/>
    <property type="evidence" value="ECO:0007669"/>
    <property type="project" value="UniProtKB-KW"/>
</dbReference>
<keyword evidence="3" id="KW-0418">Kinase</keyword>
<gene>
    <name evidence="6" type="ORF">SRB5_56310</name>
</gene>
<dbReference type="InterPro" id="IPR040999">
    <property type="entry name" value="Mak_N_cap"/>
</dbReference>